<sequence>MEAHALTVRLTRPVPFPFLVLLVSGGHGLLALARGVDDFLLLGRTLDEAPGDTLDKVRGGTAGVAGSPRLRIRPRRRVLRVFAWLSVRKAVLRVDWRLFRVRVCRADGKTLVGSLLHRNAVARRLSLAKHPECSSFSGGQAIEHLAKGGSRSKFPFKPPMGQHLDCNFSFAGLRNQVTKAIEKAEQEEGVRPGEMLPCVRDVAAATQHVVAAHLAKRTHRAVLFCKAGGLLPEDSPALVVSGGVASNQYIRKILKIITDATGLLLLCPPSELCTDNGVMIAWNGIERLREGKGIMKHTDHVVYEPKAPFGIDITRQVKEAAIKLPRIKLAISD</sequence>
<evidence type="ECO:0000256" key="6">
    <source>
        <dbReference type="ARBA" id="ARBA00048117"/>
    </source>
</evidence>
<evidence type="ECO:0000256" key="1">
    <source>
        <dbReference type="ARBA" id="ARBA00012156"/>
    </source>
</evidence>
<evidence type="ECO:0000256" key="2">
    <source>
        <dbReference type="ARBA" id="ARBA00022679"/>
    </source>
</evidence>
<dbReference type="GO" id="GO:0005739">
    <property type="term" value="C:mitochondrion"/>
    <property type="evidence" value="ECO:0007669"/>
    <property type="project" value="TreeGrafter"/>
</dbReference>
<evidence type="ECO:0000313" key="9">
    <source>
        <dbReference type="Proteomes" id="UP000034805"/>
    </source>
</evidence>
<evidence type="ECO:0000256" key="4">
    <source>
        <dbReference type="ARBA" id="ARBA00022723"/>
    </source>
</evidence>
<comment type="caution">
    <text evidence="8">The sequence shown here is derived from an EMBL/GenBank/DDBJ whole genome shotgun (WGS) entry which is preliminary data.</text>
</comment>
<dbReference type="InterPro" id="IPR017861">
    <property type="entry name" value="KAE1/TsaD"/>
</dbReference>
<dbReference type="SUPFAM" id="SSF53067">
    <property type="entry name" value="Actin-like ATPase domain"/>
    <property type="match status" value="1"/>
</dbReference>
<dbReference type="PRINTS" id="PR00789">
    <property type="entry name" value="OSIALOPTASE"/>
</dbReference>
<gene>
    <name evidence="8" type="ORF">Z043_118864</name>
</gene>
<dbReference type="Gene3D" id="3.30.420.40">
    <property type="match status" value="2"/>
</dbReference>
<organism evidence="8 9">
    <name type="scientific">Scleropages formosus</name>
    <name type="common">Asian bonytongue</name>
    <name type="synonym">Osteoglossum formosum</name>
    <dbReference type="NCBI Taxonomy" id="113540"/>
    <lineage>
        <taxon>Eukaryota</taxon>
        <taxon>Metazoa</taxon>
        <taxon>Chordata</taxon>
        <taxon>Craniata</taxon>
        <taxon>Vertebrata</taxon>
        <taxon>Euteleostomi</taxon>
        <taxon>Actinopterygii</taxon>
        <taxon>Neopterygii</taxon>
        <taxon>Teleostei</taxon>
        <taxon>Osteoglossocephala</taxon>
        <taxon>Osteoglossomorpha</taxon>
        <taxon>Osteoglossiformes</taxon>
        <taxon>Osteoglossidae</taxon>
        <taxon>Scleropages</taxon>
    </lineage>
</organism>
<dbReference type="InterPro" id="IPR043129">
    <property type="entry name" value="ATPase_NBD"/>
</dbReference>
<feature type="domain" description="Gcp-like" evidence="7">
    <location>
        <begin position="1"/>
        <end position="58"/>
    </location>
</feature>
<comment type="catalytic activity">
    <reaction evidence="6">
        <text>L-threonylcarbamoyladenylate + adenosine(37) in tRNA = N(6)-L-threonylcarbamoyladenosine(37) in tRNA + AMP + H(+)</text>
        <dbReference type="Rhea" id="RHEA:37059"/>
        <dbReference type="Rhea" id="RHEA-COMP:10162"/>
        <dbReference type="Rhea" id="RHEA-COMP:10163"/>
        <dbReference type="ChEBI" id="CHEBI:15378"/>
        <dbReference type="ChEBI" id="CHEBI:73682"/>
        <dbReference type="ChEBI" id="CHEBI:74411"/>
        <dbReference type="ChEBI" id="CHEBI:74418"/>
        <dbReference type="ChEBI" id="CHEBI:456215"/>
        <dbReference type="EC" id="2.3.1.234"/>
    </reaction>
</comment>
<dbReference type="PANTHER" id="PTHR11735">
    <property type="entry name" value="TRNA N6-ADENOSINE THREONYLCARBAMOYLTRANSFERASE"/>
    <property type="match status" value="1"/>
</dbReference>
<protein>
    <recommendedName>
        <fullName evidence="1">N(6)-L-threonylcarbamoyladenine synthase</fullName>
        <ecNumber evidence="1">2.3.1.234</ecNumber>
    </recommendedName>
</protein>
<dbReference type="AlphaFoldDB" id="A0A0P7WNX6"/>
<dbReference type="STRING" id="113540.ENSSFOP00015072348"/>
<accession>A0A0P7WNX6</accession>
<name>A0A0P7WNX6_SCLFO</name>
<dbReference type="Proteomes" id="UP000034805">
    <property type="component" value="Unassembled WGS sequence"/>
</dbReference>
<proteinExistence type="predicted"/>
<dbReference type="EMBL" id="JARO02008290">
    <property type="protein sequence ID" value="KPP62916.1"/>
    <property type="molecule type" value="Genomic_DNA"/>
</dbReference>
<dbReference type="GO" id="GO:0046872">
    <property type="term" value="F:metal ion binding"/>
    <property type="evidence" value="ECO:0007669"/>
    <property type="project" value="UniProtKB-KW"/>
</dbReference>
<evidence type="ECO:0000259" key="7">
    <source>
        <dbReference type="Pfam" id="PF00814"/>
    </source>
</evidence>
<keyword evidence="2" id="KW-0808">Transferase</keyword>
<dbReference type="InterPro" id="IPR000905">
    <property type="entry name" value="Gcp-like_dom"/>
</dbReference>
<dbReference type="EC" id="2.3.1.234" evidence="1"/>
<dbReference type="PANTHER" id="PTHR11735:SF6">
    <property type="entry name" value="TRNA N6-ADENOSINE THREONYLCARBAMOYLTRANSFERASE, MITOCHONDRIAL"/>
    <property type="match status" value="1"/>
</dbReference>
<keyword evidence="5" id="KW-0012">Acyltransferase</keyword>
<feature type="domain" description="Gcp-like" evidence="7">
    <location>
        <begin position="136"/>
        <end position="282"/>
    </location>
</feature>
<dbReference type="GO" id="GO:0061711">
    <property type="term" value="F:tRNA N(6)-L-threonylcarbamoyladenine synthase activity"/>
    <property type="evidence" value="ECO:0007669"/>
    <property type="project" value="UniProtKB-EC"/>
</dbReference>
<reference evidence="8 9" key="1">
    <citation type="submission" date="2015-08" db="EMBL/GenBank/DDBJ databases">
        <title>The genome of the Asian arowana (Scleropages formosus).</title>
        <authorList>
            <person name="Tan M.H."/>
            <person name="Gan H.M."/>
            <person name="Croft L.J."/>
            <person name="Austin C.M."/>
        </authorList>
    </citation>
    <scope>NUCLEOTIDE SEQUENCE [LARGE SCALE GENOMIC DNA]</scope>
    <source>
        <strain evidence="8">Aro1</strain>
    </source>
</reference>
<keyword evidence="4" id="KW-0479">Metal-binding</keyword>
<dbReference type="Pfam" id="PF00814">
    <property type="entry name" value="TsaD"/>
    <property type="match status" value="2"/>
</dbReference>
<evidence type="ECO:0000313" key="8">
    <source>
        <dbReference type="EMBL" id="KPP62916.1"/>
    </source>
</evidence>
<evidence type="ECO:0000256" key="3">
    <source>
        <dbReference type="ARBA" id="ARBA00022694"/>
    </source>
</evidence>
<dbReference type="GO" id="GO:0008033">
    <property type="term" value="P:tRNA processing"/>
    <property type="evidence" value="ECO:0007669"/>
    <property type="project" value="UniProtKB-KW"/>
</dbReference>
<evidence type="ECO:0000256" key="5">
    <source>
        <dbReference type="ARBA" id="ARBA00023315"/>
    </source>
</evidence>
<keyword evidence="3" id="KW-0819">tRNA processing</keyword>